<dbReference type="InterPro" id="IPR026749">
    <property type="entry name" value="Tmem135"/>
</dbReference>
<dbReference type="PANTHER" id="PTHR12459">
    <property type="entry name" value="TRANSMEMBRANE PROTEIN 135-RELATED"/>
    <property type="match status" value="1"/>
</dbReference>
<dbReference type="Proteomes" id="UP000317650">
    <property type="component" value="Chromosome 8"/>
</dbReference>
<dbReference type="PANTHER" id="PTHR12459:SF6">
    <property type="entry name" value="GB|AAD46013.1"/>
    <property type="match status" value="1"/>
</dbReference>
<keyword evidence="1" id="KW-0175">Coiled coil</keyword>
<proteinExistence type="predicted"/>
<evidence type="ECO:0000313" key="4">
    <source>
        <dbReference type="Proteomes" id="UP000317650"/>
    </source>
</evidence>
<dbReference type="AlphaFoldDB" id="A0A4S8K3V0"/>
<feature type="coiled-coil region" evidence="1">
    <location>
        <begin position="110"/>
        <end position="137"/>
    </location>
</feature>
<reference evidence="3 4" key="1">
    <citation type="journal article" date="2019" name="Nat. Plants">
        <title>Genome sequencing of Musa balbisiana reveals subgenome evolution and function divergence in polyploid bananas.</title>
        <authorList>
            <person name="Yao X."/>
        </authorList>
    </citation>
    <scope>NUCLEOTIDE SEQUENCE [LARGE SCALE GENOMIC DNA]</scope>
    <source>
        <strain evidence="4">cv. DH-PKW</strain>
        <tissue evidence="3">Leaves</tissue>
    </source>
</reference>
<feature type="region of interest" description="Disordered" evidence="2">
    <location>
        <begin position="1"/>
        <end position="35"/>
    </location>
</feature>
<comment type="caution">
    <text evidence="3">The sequence shown here is derived from an EMBL/GenBank/DDBJ whole genome shotgun (WGS) entry which is preliminary data.</text>
</comment>
<gene>
    <name evidence="3" type="ORF">C4D60_Mb08t14800</name>
</gene>
<name>A0A4S8K3V0_MUSBA</name>
<evidence type="ECO:0000256" key="1">
    <source>
        <dbReference type="SAM" id="Coils"/>
    </source>
</evidence>
<keyword evidence="4" id="KW-1185">Reference proteome</keyword>
<evidence type="ECO:0000256" key="2">
    <source>
        <dbReference type="SAM" id="MobiDB-lite"/>
    </source>
</evidence>
<feature type="compositionally biased region" description="Basic and acidic residues" evidence="2">
    <location>
        <begin position="223"/>
        <end position="233"/>
    </location>
</feature>
<protein>
    <submittedName>
        <fullName evidence="3">Uncharacterized protein</fullName>
    </submittedName>
</protein>
<dbReference type="EMBL" id="PYDT01000002">
    <property type="protein sequence ID" value="THU69474.1"/>
    <property type="molecule type" value="Genomic_DNA"/>
</dbReference>
<accession>A0A4S8K3V0</accession>
<feature type="region of interest" description="Disordered" evidence="2">
    <location>
        <begin position="214"/>
        <end position="233"/>
    </location>
</feature>
<organism evidence="3 4">
    <name type="scientific">Musa balbisiana</name>
    <name type="common">Banana</name>
    <dbReference type="NCBI Taxonomy" id="52838"/>
    <lineage>
        <taxon>Eukaryota</taxon>
        <taxon>Viridiplantae</taxon>
        <taxon>Streptophyta</taxon>
        <taxon>Embryophyta</taxon>
        <taxon>Tracheophyta</taxon>
        <taxon>Spermatophyta</taxon>
        <taxon>Magnoliopsida</taxon>
        <taxon>Liliopsida</taxon>
        <taxon>Zingiberales</taxon>
        <taxon>Musaceae</taxon>
        <taxon>Musa</taxon>
    </lineage>
</organism>
<sequence length="233" mass="25670">MPLPPSSAAAGPDRPPSPHPVGSVSSEAAERRLREAEERLREAIEELQRHHHASRDDSFGDGKPCCDHADESCIAHAIGNLCQSFLLSYGVRVGIGILLRAFKLARRQSYSSILDLKERLREAIEELQRHHHASRDDSFGDGKPCCDHADESCIAHAIGNLCQSFLLSYGVRVGIGILLRAFKLARRQSYSSILDLKGKGAAQRCGHLRLTFRGMANPSPKRHHEDKQAGKNA</sequence>
<evidence type="ECO:0000313" key="3">
    <source>
        <dbReference type="EMBL" id="THU69474.1"/>
    </source>
</evidence>